<dbReference type="SUPFAM" id="SSF69118">
    <property type="entry name" value="AhpD-like"/>
    <property type="match status" value="1"/>
</dbReference>
<organism evidence="2 3">
    <name type="scientific">Saccharopolyspora terrae</name>
    <dbReference type="NCBI Taxonomy" id="2530384"/>
    <lineage>
        <taxon>Bacteria</taxon>
        <taxon>Bacillati</taxon>
        <taxon>Actinomycetota</taxon>
        <taxon>Actinomycetes</taxon>
        <taxon>Pseudonocardiales</taxon>
        <taxon>Pseudonocardiaceae</taxon>
        <taxon>Saccharopolyspora</taxon>
    </lineage>
</organism>
<reference evidence="2 3" key="1">
    <citation type="submission" date="2019-03" db="EMBL/GenBank/DDBJ databases">
        <title>Draft genome sequences of novel Actinobacteria.</title>
        <authorList>
            <person name="Sahin N."/>
            <person name="Ay H."/>
            <person name="Saygin H."/>
        </authorList>
    </citation>
    <scope>NUCLEOTIDE SEQUENCE [LARGE SCALE GENOMIC DNA]</scope>
    <source>
        <strain evidence="2 3">16K309</strain>
    </source>
</reference>
<dbReference type="PANTHER" id="PTHR34846">
    <property type="entry name" value="4-CARBOXYMUCONOLACTONE DECARBOXYLASE FAMILY PROTEIN (AFU_ORTHOLOGUE AFUA_6G11590)"/>
    <property type="match status" value="1"/>
</dbReference>
<evidence type="ECO:0000259" key="1">
    <source>
        <dbReference type="Pfam" id="PF02627"/>
    </source>
</evidence>
<proteinExistence type="predicted"/>
<feature type="domain" description="Carboxymuconolactone decarboxylase-like" evidence="1">
    <location>
        <begin position="16"/>
        <end position="94"/>
    </location>
</feature>
<dbReference type="InterPro" id="IPR003779">
    <property type="entry name" value="CMD-like"/>
</dbReference>
<gene>
    <name evidence="2" type="ORF">E1181_18380</name>
</gene>
<comment type="caution">
    <text evidence="2">The sequence shown here is derived from an EMBL/GenBank/DDBJ whole genome shotgun (WGS) entry which is preliminary data.</text>
</comment>
<dbReference type="PANTHER" id="PTHR34846:SF7">
    <property type="entry name" value="BLL7811 PROTEIN"/>
    <property type="match status" value="1"/>
</dbReference>
<dbReference type="NCBIfam" id="TIGR00778">
    <property type="entry name" value="ahpD_dom"/>
    <property type="match status" value="1"/>
</dbReference>
<dbReference type="GO" id="GO:0051920">
    <property type="term" value="F:peroxiredoxin activity"/>
    <property type="evidence" value="ECO:0007669"/>
    <property type="project" value="InterPro"/>
</dbReference>
<dbReference type="RefSeq" id="WP_132676412.1">
    <property type="nucleotide sequence ID" value="NZ_SMKS01000032.1"/>
</dbReference>
<sequence length="153" mass="16621">MQGRIDDLPAKAGDGYAAMSSLEVFLAGSGVPKNLQHLVKLRVSQINGCAFCVDMHSKHAKQGGETDERLFGIAAWRESPHFTNAERAALDLAESGTRLADNPHGVPDEVFEKAREEFDEATLTALVMLIAAINAWNRISVINRTVPGSHTPR</sequence>
<dbReference type="InterPro" id="IPR029032">
    <property type="entry name" value="AhpD-like"/>
</dbReference>
<evidence type="ECO:0000313" key="2">
    <source>
        <dbReference type="EMBL" id="TDD04224.1"/>
    </source>
</evidence>
<dbReference type="Pfam" id="PF02627">
    <property type="entry name" value="CMD"/>
    <property type="match status" value="1"/>
</dbReference>
<dbReference type="Gene3D" id="1.20.1290.10">
    <property type="entry name" value="AhpD-like"/>
    <property type="match status" value="1"/>
</dbReference>
<dbReference type="OrthoDB" id="5185109at2"/>
<dbReference type="EMBL" id="SMKS01000032">
    <property type="protein sequence ID" value="TDD04224.1"/>
    <property type="molecule type" value="Genomic_DNA"/>
</dbReference>
<name>A0A4R4VP14_9PSEU</name>
<protein>
    <submittedName>
        <fullName evidence="2">Carboxymuconolactone decarboxylase family protein</fullName>
    </submittedName>
</protein>
<evidence type="ECO:0000313" key="3">
    <source>
        <dbReference type="Proteomes" id="UP000295674"/>
    </source>
</evidence>
<dbReference type="InterPro" id="IPR004675">
    <property type="entry name" value="AhpD_core"/>
</dbReference>
<dbReference type="AlphaFoldDB" id="A0A4R4VP14"/>
<keyword evidence="3" id="KW-1185">Reference proteome</keyword>
<accession>A0A4R4VP14</accession>
<dbReference type="Proteomes" id="UP000295674">
    <property type="component" value="Unassembled WGS sequence"/>
</dbReference>